<protein>
    <recommendedName>
        <fullName evidence="6">Secreted protein</fullName>
    </recommendedName>
</protein>
<name>A0AAE1IU41_9FABA</name>
<proteinExistence type="predicted"/>
<keyword evidence="2" id="KW-0472">Membrane</keyword>
<feature type="signal peptide" evidence="3">
    <location>
        <begin position="1"/>
        <end position="23"/>
    </location>
</feature>
<evidence type="ECO:0000256" key="1">
    <source>
        <dbReference type="SAM" id="MobiDB-lite"/>
    </source>
</evidence>
<gene>
    <name evidence="4" type="ORF">QN277_007136</name>
</gene>
<reference evidence="4" key="1">
    <citation type="submission" date="2023-10" db="EMBL/GenBank/DDBJ databases">
        <title>Chromosome-level genome of the transformable northern wattle, Acacia crassicarpa.</title>
        <authorList>
            <person name="Massaro I."/>
            <person name="Sinha N.R."/>
            <person name="Poethig S."/>
            <person name="Leichty A.R."/>
        </authorList>
    </citation>
    <scope>NUCLEOTIDE SEQUENCE</scope>
    <source>
        <strain evidence="4">Acra3RX</strain>
        <tissue evidence="4">Leaf</tissue>
    </source>
</reference>
<organism evidence="4 5">
    <name type="scientific">Acacia crassicarpa</name>
    <name type="common">northern wattle</name>
    <dbReference type="NCBI Taxonomy" id="499986"/>
    <lineage>
        <taxon>Eukaryota</taxon>
        <taxon>Viridiplantae</taxon>
        <taxon>Streptophyta</taxon>
        <taxon>Embryophyta</taxon>
        <taxon>Tracheophyta</taxon>
        <taxon>Spermatophyta</taxon>
        <taxon>Magnoliopsida</taxon>
        <taxon>eudicotyledons</taxon>
        <taxon>Gunneridae</taxon>
        <taxon>Pentapetalae</taxon>
        <taxon>rosids</taxon>
        <taxon>fabids</taxon>
        <taxon>Fabales</taxon>
        <taxon>Fabaceae</taxon>
        <taxon>Caesalpinioideae</taxon>
        <taxon>mimosoid clade</taxon>
        <taxon>Acacieae</taxon>
        <taxon>Acacia</taxon>
    </lineage>
</organism>
<dbReference type="Proteomes" id="UP001293593">
    <property type="component" value="Unassembled WGS sequence"/>
</dbReference>
<dbReference type="EMBL" id="JAWXYG010000012">
    <property type="protein sequence ID" value="KAK4257565.1"/>
    <property type="molecule type" value="Genomic_DNA"/>
</dbReference>
<feature type="chain" id="PRO_5042271915" description="Secreted protein" evidence="3">
    <location>
        <begin position="24"/>
        <end position="116"/>
    </location>
</feature>
<evidence type="ECO:0008006" key="6">
    <source>
        <dbReference type="Google" id="ProtNLM"/>
    </source>
</evidence>
<keyword evidence="2" id="KW-1133">Transmembrane helix</keyword>
<dbReference type="AlphaFoldDB" id="A0AAE1IU41"/>
<evidence type="ECO:0000313" key="4">
    <source>
        <dbReference type="EMBL" id="KAK4257565.1"/>
    </source>
</evidence>
<evidence type="ECO:0000313" key="5">
    <source>
        <dbReference type="Proteomes" id="UP001293593"/>
    </source>
</evidence>
<evidence type="ECO:0000256" key="3">
    <source>
        <dbReference type="SAM" id="SignalP"/>
    </source>
</evidence>
<sequence length="116" mass="12857">MRVTPGLCFFLFLFIVLMYSASGTALTAETRSQNQPQVMYGRNNRWSSSKVESQRRHQGGLHVVKHAGSGGRAINGVRPRSGHQNSANPLSIKSSSLFMAVFKHLIFGLLLVVCFY</sequence>
<feature type="transmembrane region" description="Helical" evidence="2">
    <location>
        <begin position="97"/>
        <end position="115"/>
    </location>
</feature>
<accession>A0AAE1IU41</accession>
<keyword evidence="3" id="KW-0732">Signal</keyword>
<keyword evidence="2" id="KW-0812">Transmembrane</keyword>
<comment type="caution">
    <text evidence="4">The sequence shown here is derived from an EMBL/GenBank/DDBJ whole genome shotgun (WGS) entry which is preliminary data.</text>
</comment>
<feature type="region of interest" description="Disordered" evidence="1">
    <location>
        <begin position="66"/>
        <end position="86"/>
    </location>
</feature>
<evidence type="ECO:0000256" key="2">
    <source>
        <dbReference type="SAM" id="Phobius"/>
    </source>
</evidence>
<keyword evidence="5" id="KW-1185">Reference proteome</keyword>